<evidence type="ECO:0000256" key="1">
    <source>
        <dbReference type="SAM" id="Coils"/>
    </source>
</evidence>
<dbReference type="EMBL" id="CAUJNA010003540">
    <property type="protein sequence ID" value="CAJ1404441.1"/>
    <property type="molecule type" value="Genomic_DNA"/>
</dbReference>
<proteinExistence type="predicted"/>
<accession>A0AA36JF04</accession>
<organism evidence="3 4">
    <name type="scientific">Effrenium voratum</name>
    <dbReference type="NCBI Taxonomy" id="2562239"/>
    <lineage>
        <taxon>Eukaryota</taxon>
        <taxon>Sar</taxon>
        <taxon>Alveolata</taxon>
        <taxon>Dinophyceae</taxon>
        <taxon>Suessiales</taxon>
        <taxon>Symbiodiniaceae</taxon>
        <taxon>Effrenium</taxon>
    </lineage>
</organism>
<evidence type="ECO:0000256" key="2">
    <source>
        <dbReference type="SAM" id="MobiDB-lite"/>
    </source>
</evidence>
<evidence type="ECO:0008006" key="5">
    <source>
        <dbReference type="Google" id="ProtNLM"/>
    </source>
</evidence>
<sequence>MLCVASPESMKLFGIPKREDGQALEEEPQSHRSAGSGDSRGSSNSPSYGQMKLVIKNTFIGGYDEQQEEDPPKTLARSASDSKLDCQSSASSVVFWYPQRGGAMSHSNSSVVSRSDTSEADVNEIVEHPIDPYHTVFSNRHPEERRRAEPQDVQLLHSHEMPFPHSLPASKAHGLGQSGLAPSRPPGQFHAAALRPQFDACQAARGHADFAMPAKLPNLDEPLSRPQDLDLLMNMQAEIADIAPSEQLVQLQLQMQQIQLQQSRLMNRQIADPMPMMNVPMRNEFPQAPAPAQAQIGQAETGKPAMQLLQQQLLESQMQQLQLQQQMQQLQQQQMQLQQQLAGQVATPAADEEAILAQIPVNDEGERASLGSRLHPDSCNPCIFWFKDKALCNKGIMCDFCHFRHPGQKNKRIRPSKNTRLQMRAAQAAQEGP</sequence>
<keyword evidence="1" id="KW-0175">Coiled coil</keyword>
<reference evidence="3" key="1">
    <citation type="submission" date="2023-08" db="EMBL/GenBank/DDBJ databases">
        <authorList>
            <person name="Chen Y."/>
            <person name="Shah S."/>
            <person name="Dougan E. K."/>
            <person name="Thang M."/>
            <person name="Chan C."/>
        </authorList>
    </citation>
    <scope>NUCLEOTIDE SEQUENCE</scope>
</reference>
<feature type="region of interest" description="Disordered" evidence="2">
    <location>
        <begin position="13"/>
        <end position="51"/>
    </location>
</feature>
<evidence type="ECO:0000313" key="3">
    <source>
        <dbReference type="EMBL" id="CAJ1404441.1"/>
    </source>
</evidence>
<protein>
    <recommendedName>
        <fullName evidence="5">C3H1-type domain-containing protein</fullName>
    </recommendedName>
</protein>
<keyword evidence="4" id="KW-1185">Reference proteome</keyword>
<feature type="region of interest" description="Disordered" evidence="2">
    <location>
        <begin position="64"/>
        <end position="83"/>
    </location>
</feature>
<dbReference type="AlphaFoldDB" id="A0AA36JF04"/>
<gene>
    <name evidence="3" type="ORF">EVOR1521_LOCUS26875</name>
</gene>
<dbReference type="Proteomes" id="UP001178507">
    <property type="component" value="Unassembled WGS sequence"/>
</dbReference>
<name>A0AA36JF04_9DINO</name>
<feature type="region of interest" description="Disordered" evidence="2">
    <location>
        <begin position="161"/>
        <end position="182"/>
    </location>
</feature>
<comment type="caution">
    <text evidence="3">The sequence shown here is derived from an EMBL/GenBank/DDBJ whole genome shotgun (WGS) entry which is preliminary data.</text>
</comment>
<feature type="compositionally biased region" description="Low complexity" evidence="2">
    <location>
        <begin position="31"/>
        <end position="49"/>
    </location>
</feature>
<feature type="coiled-coil region" evidence="1">
    <location>
        <begin position="306"/>
        <end position="347"/>
    </location>
</feature>
<evidence type="ECO:0000313" key="4">
    <source>
        <dbReference type="Proteomes" id="UP001178507"/>
    </source>
</evidence>